<gene>
    <name evidence="2" type="ORF">GCM10009850_092740</name>
</gene>
<keyword evidence="3" id="KW-1185">Reference proteome</keyword>
<evidence type="ECO:0000256" key="1">
    <source>
        <dbReference type="SAM" id="MobiDB-lite"/>
    </source>
</evidence>
<comment type="caution">
    <text evidence="2">The sequence shown here is derived from an EMBL/GenBank/DDBJ whole genome shotgun (WGS) entry which is preliminary data.</text>
</comment>
<evidence type="ECO:0000313" key="3">
    <source>
        <dbReference type="Proteomes" id="UP001499843"/>
    </source>
</evidence>
<organism evidence="2 3">
    <name type="scientific">Nonomuraea monospora</name>
    <dbReference type="NCBI Taxonomy" id="568818"/>
    <lineage>
        <taxon>Bacteria</taxon>
        <taxon>Bacillati</taxon>
        <taxon>Actinomycetota</taxon>
        <taxon>Actinomycetes</taxon>
        <taxon>Streptosporangiales</taxon>
        <taxon>Streptosporangiaceae</taxon>
        <taxon>Nonomuraea</taxon>
    </lineage>
</organism>
<protein>
    <submittedName>
        <fullName evidence="2">Uncharacterized protein</fullName>
    </submittedName>
</protein>
<feature type="region of interest" description="Disordered" evidence="1">
    <location>
        <begin position="71"/>
        <end position="95"/>
    </location>
</feature>
<feature type="region of interest" description="Disordered" evidence="1">
    <location>
        <begin position="253"/>
        <end position="278"/>
    </location>
</feature>
<dbReference type="EMBL" id="BAAAQX010000035">
    <property type="protein sequence ID" value="GAA2213811.1"/>
    <property type="molecule type" value="Genomic_DNA"/>
</dbReference>
<reference evidence="2 3" key="1">
    <citation type="journal article" date="2019" name="Int. J. Syst. Evol. Microbiol.">
        <title>The Global Catalogue of Microorganisms (GCM) 10K type strain sequencing project: providing services to taxonomists for standard genome sequencing and annotation.</title>
        <authorList>
            <consortium name="The Broad Institute Genomics Platform"/>
            <consortium name="The Broad Institute Genome Sequencing Center for Infectious Disease"/>
            <person name="Wu L."/>
            <person name="Ma J."/>
        </authorList>
    </citation>
    <scope>NUCLEOTIDE SEQUENCE [LARGE SCALE GENOMIC DNA]</scope>
    <source>
        <strain evidence="2 3">JCM 16114</strain>
    </source>
</reference>
<evidence type="ECO:0000313" key="2">
    <source>
        <dbReference type="EMBL" id="GAA2213811.1"/>
    </source>
</evidence>
<proteinExistence type="predicted"/>
<sequence>MSIALMVPLKNTIAWQIIGKALNLTATQPAHMLAELTALGATERRSPGERVRDALQSDDEKRAFDQALQEYPDTAPPPVTPNKSPQPPPGPPPLTITKRQQIEKFAAITVDDVKLPKAAITLPGNVATFDDLINAVKQNPTVLKQALDDPLSPNRQHVEQWVAQIAKVVPDLPLTLRERIPLTDEVMWRIAGKALHLMETHPAHILAELTATKEGTIPGVAAQIEKSLTPAEGPEFTARLAFYRVSGLPLQAPPQLSKLPPPSAAPAKEAAQRKDGSQRATALLAELRQHWLTTIRNSKQAKAQRTDPGYAEQRAHDRLGWVLSMIGKDRKCVSVLRRGRSIGVFANKPDAQMAQDLEMLLSAARAEGQEARQRRTLILAKWVQAQQTMTYPPSKVALERFDARLRKAIAYLRDLERTEGRMGAVAYAEPIRNNQGQPVEVHAEMQAFLLSKTHSGGKLGISKQCCFKCWLVLTSCAAGIIDRKDYVSHGKVLYWPMLEALTTDDILTKVFTTLASNPLGSPAAKQAFIQTLTQQKGDAQKYQTTEYLTPLSQAPATPADEPQADILLQDLTTDEQDEEAFSAMLDGDESNESHEALGDHPELITLLRNSDPHQQDPYTQDWITTLSG</sequence>
<feature type="compositionally biased region" description="Pro residues" evidence="1">
    <location>
        <begin position="74"/>
        <end position="94"/>
    </location>
</feature>
<accession>A0ABN3CWE0</accession>
<name>A0ABN3CWE0_9ACTN</name>
<dbReference type="Proteomes" id="UP001499843">
    <property type="component" value="Unassembled WGS sequence"/>
</dbReference>